<feature type="signal peptide" evidence="1">
    <location>
        <begin position="1"/>
        <end position="24"/>
    </location>
</feature>
<protein>
    <recommendedName>
        <fullName evidence="4">YXWGXW repeat-containing protein</fullName>
    </recommendedName>
</protein>
<dbReference type="EMBL" id="LT670817">
    <property type="protein sequence ID" value="SHH78988.1"/>
    <property type="molecule type" value="Genomic_DNA"/>
</dbReference>
<dbReference type="Proteomes" id="UP000189796">
    <property type="component" value="Chromosome I"/>
</dbReference>
<proteinExistence type="predicted"/>
<evidence type="ECO:0000313" key="3">
    <source>
        <dbReference type="Proteomes" id="UP000189796"/>
    </source>
</evidence>
<accession>A0A1M5VUW6</accession>
<sequence length="114" mass="13576">MKLVSAFVGLTALGGVALSTPASAMPVTIPGQASQAFNVRQIAYVCNEWGHCWHRPSYGDGYFQPHYDGGWGWHRGWGYGWHHWHRWHPGWRSGWHHWHHWHHGWGYWHHWHQW</sequence>
<dbReference type="OrthoDB" id="8255899at2"/>
<dbReference type="RefSeq" id="WP_079607598.1">
    <property type="nucleotide sequence ID" value="NZ_LT670817.1"/>
</dbReference>
<evidence type="ECO:0000313" key="2">
    <source>
        <dbReference type="EMBL" id="SHH78988.1"/>
    </source>
</evidence>
<feature type="chain" id="PRO_5012545041" description="YXWGXW repeat-containing protein" evidence="1">
    <location>
        <begin position="25"/>
        <end position="114"/>
    </location>
</feature>
<gene>
    <name evidence="2" type="ORF">SAMN05443248_6188</name>
</gene>
<name>A0A1M5VUW6_9BRAD</name>
<organism evidence="2 3">
    <name type="scientific">Bradyrhizobium erythrophlei</name>
    <dbReference type="NCBI Taxonomy" id="1437360"/>
    <lineage>
        <taxon>Bacteria</taxon>
        <taxon>Pseudomonadati</taxon>
        <taxon>Pseudomonadota</taxon>
        <taxon>Alphaproteobacteria</taxon>
        <taxon>Hyphomicrobiales</taxon>
        <taxon>Nitrobacteraceae</taxon>
        <taxon>Bradyrhizobium</taxon>
    </lineage>
</organism>
<keyword evidence="1" id="KW-0732">Signal</keyword>
<evidence type="ECO:0008006" key="4">
    <source>
        <dbReference type="Google" id="ProtNLM"/>
    </source>
</evidence>
<dbReference type="AlphaFoldDB" id="A0A1M5VUW6"/>
<reference evidence="2 3" key="1">
    <citation type="submission" date="2016-11" db="EMBL/GenBank/DDBJ databases">
        <authorList>
            <person name="Jaros S."/>
            <person name="Januszkiewicz K."/>
            <person name="Wedrychowicz H."/>
        </authorList>
    </citation>
    <scope>NUCLEOTIDE SEQUENCE [LARGE SCALE GENOMIC DNA]</scope>
    <source>
        <strain evidence="2 3">GAS138</strain>
    </source>
</reference>
<evidence type="ECO:0000256" key="1">
    <source>
        <dbReference type="SAM" id="SignalP"/>
    </source>
</evidence>